<dbReference type="Proteomes" id="UP000053681">
    <property type="component" value="Unassembled WGS sequence"/>
</dbReference>
<evidence type="ECO:0000256" key="1">
    <source>
        <dbReference type="SAM" id="Phobius"/>
    </source>
</evidence>
<keyword evidence="1" id="KW-0812">Transmembrane</keyword>
<organism evidence="2 3">
    <name type="scientific">Priestia veravalensis</name>
    <dbReference type="NCBI Taxonomy" id="1414648"/>
    <lineage>
        <taxon>Bacteria</taxon>
        <taxon>Bacillati</taxon>
        <taxon>Bacillota</taxon>
        <taxon>Bacilli</taxon>
        <taxon>Bacillales</taxon>
        <taxon>Bacillaceae</taxon>
        <taxon>Priestia</taxon>
    </lineage>
</organism>
<comment type="caution">
    <text evidence="2">The sequence shown here is derived from an EMBL/GenBank/DDBJ whole genome shotgun (WGS) entry which is preliminary data.</text>
</comment>
<dbReference type="InterPro" id="IPR035324">
    <property type="entry name" value="DUF5381"/>
</dbReference>
<dbReference type="AlphaFoldDB" id="A0A0V8JH61"/>
<feature type="transmembrane region" description="Helical" evidence="1">
    <location>
        <begin position="20"/>
        <end position="40"/>
    </location>
</feature>
<keyword evidence="1" id="KW-0472">Membrane</keyword>
<dbReference type="EMBL" id="LNQP01000093">
    <property type="protein sequence ID" value="KSU86329.1"/>
    <property type="molecule type" value="Genomic_DNA"/>
</dbReference>
<protein>
    <recommendedName>
        <fullName evidence="4">Photosystem I assembly protein Ycf4</fullName>
    </recommendedName>
</protein>
<proteinExistence type="predicted"/>
<evidence type="ECO:0000313" key="3">
    <source>
        <dbReference type="Proteomes" id="UP000053681"/>
    </source>
</evidence>
<keyword evidence="3" id="KW-1185">Reference proteome</keyword>
<dbReference type="RefSeq" id="WP_062687323.1">
    <property type="nucleotide sequence ID" value="NZ_KQ758707.1"/>
</dbReference>
<accession>A0A0V8JH61</accession>
<keyword evidence="1" id="KW-1133">Transmembrane helix</keyword>
<name>A0A0V8JH61_9BACI</name>
<sequence length="186" mass="21524">MLLNMKHSGDEVHIKGSMLYYVIQFIFYIGGLFGTALLIIDGLGFNSTFSLQWLIGGIVLFPVMAYLFIWYIPGIIPGKTIISFVPGPNGYFKTKKGNVSFKNIQKAEVRRNGFNLINVLVIITHDKKQYRIPTYNLVDETGIDLMIDKYVYPYMTPDARKVWNEQVNLEKLHELIKYKREDNMNM</sequence>
<evidence type="ECO:0000313" key="2">
    <source>
        <dbReference type="EMBL" id="KSU86329.1"/>
    </source>
</evidence>
<evidence type="ECO:0008006" key="4">
    <source>
        <dbReference type="Google" id="ProtNLM"/>
    </source>
</evidence>
<dbReference type="Pfam" id="PF17353">
    <property type="entry name" value="DUF5381"/>
    <property type="match status" value="1"/>
</dbReference>
<feature type="transmembrane region" description="Helical" evidence="1">
    <location>
        <begin position="52"/>
        <end position="72"/>
    </location>
</feature>
<gene>
    <name evidence="2" type="ORF">AS180_19260</name>
</gene>
<reference evidence="2 3" key="1">
    <citation type="submission" date="2015-11" db="EMBL/GenBank/DDBJ databases">
        <title>Bacillus caseinolyticus sp nov.</title>
        <authorList>
            <person name="Dastager S.G."/>
            <person name="Mawlankar R."/>
        </authorList>
    </citation>
    <scope>NUCLEOTIDE SEQUENCE [LARGE SCALE GENOMIC DNA]</scope>
    <source>
        <strain evidence="2 3">SGD-V-76</strain>
    </source>
</reference>